<feature type="compositionally biased region" description="Basic residues" evidence="1">
    <location>
        <begin position="781"/>
        <end position="799"/>
    </location>
</feature>
<feature type="region of interest" description="Disordered" evidence="1">
    <location>
        <begin position="80"/>
        <end position="108"/>
    </location>
</feature>
<reference evidence="4" key="4">
    <citation type="submission" date="2025-08" db="UniProtKB">
        <authorList>
            <consortium name="Ensembl"/>
        </authorList>
    </citation>
    <scope>IDENTIFICATION</scope>
</reference>
<evidence type="ECO:0000313" key="5">
    <source>
        <dbReference type="Proteomes" id="UP000314986"/>
    </source>
</evidence>
<evidence type="ECO:0008006" key="6">
    <source>
        <dbReference type="Google" id="ProtNLM"/>
    </source>
</evidence>
<dbReference type="InterPro" id="IPR001005">
    <property type="entry name" value="SANT/Myb"/>
</dbReference>
<feature type="region of interest" description="Disordered" evidence="1">
    <location>
        <begin position="754"/>
        <end position="799"/>
    </location>
</feature>
<evidence type="ECO:0000256" key="1">
    <source>
        <dbReference type="SAM" id="MobiDB-lite"/>
    </source>
</evidence>
<feature type="compositionally biased region" description="Polar residues" evidence="1">
    <location>
        <begin position="304"/>
        <end position="321"/>
    </location>
</feature>
<dbReference type="InterPro" id="IPR009057">
    <property type="entry name" value="Homeodomain-like_sf"/>
</dbReference>
<dbReference type="GO" id="GO:0005730">
    <property type="term" value="C:nucleolus"/>
    <property type="evidence" value="ECO:0007669"/>
    <property type="project" value="TreeGrafter"/>
</dbReference>
<evidence type="ECO:0000313" key="4">
    <source>
        <dbReference type="Ensembl" id="ENSCMIP00000032368.1"/>
    </source>
</evidence>
<proteinExistence type="predicted"/>
<dbReference type="GO" id="GO:0006363">
    <property type="term" value="P:termination of RNA polymerase I transcription"/>
    <property type="evidence" value="ECO:0007669"/>
    <property type="project" value="TreeGrafter"/>
</dbReference>
<dbReference type="PROSITE" id="PS50090">
    <property type="entry name" value="MYB_LIKE"/>
    <property type="match status" value="1"/>
</dbReference>
<reference evidence="5" key="3">
    <citation type="journal article" date="2014" name="Nature">
        <title>Elephant shark genome provides unique insights into gnathostome evolution.</title>
        <authorList>
            <consortium name="International Elephant Shark Genome Sequencing Consortium"/>
            <person name="Venkatesh B."/>
            <person name="Lee A.P."/>
            <person name="Ravi V."/>
            <person name="Maurya A.K."/>
            <person name="Lian M.M."/>
            <person name="Swann J.B."/>
            <person name="Ohta Y."/>
            <person name="Flajnik M.F."/>
            <person name="Sutoh Y."/>
            <person name="Kasahara M."/>
            <person name="Hoon S."/>
            <person name="Gangu V."/>
            <person name="Roy S.W."/>
            <person name="Irimia M."/>
            <person name="Korzh V."/>
            <person name="Kondrychyn I."/>
            <person name="Lim Z.W."/>
            <person name="Tay B.H."/>
            <person name="Tohari S."/>
            <person name="Kong K.W."/>
            <person name="Ho S."/>
            <person name="Lorente-Galdos B."/>
            <person name="Quilez J."/>
            <person name="Marques-Bonet T."/>
            <person name="Raney B.J."/>
            <person name="Ingham P.W."/>
            <person name="Tay A."/>
            <person name="Hillier L.W."/>
            <person name="Minx P."/>
            <person name="Boehm T."/>
            <person name="Wilson R.K."/>
            <person name="Brenner S."/>
            <person name="Warren W.C."/>
        </authorList>
    </citation>
    <scope>NUCLEOTIDE SEQUENCE [LARGE SCALE GENOMIC DNA]</scope>
</reference>
<dbReference type="PANTHER" id="PTHR46760">
    <property type="entry name" value="TRANSCRIPTION TERMINATION FACTOR 1"/>
    <property type="match status" value="1"/>
</dbReference>
<dbReference type="SUPFAM" id="SSF46689">
    <property type="entry name" value="Homeodomain-like"/>
    <property type="match status" value="2"/>
</dbReference>
<dbReference type="Proteomes" id="UP000314986">
    <property type="component" value="Unassembled WGS sequence"/>
</dbReference>
<dbReference type="OMA" id="ERNGENC"/>
<keyword evidence="5" id="KW-1185">Reference proteome</keyword>
<feature type="compositionally biased region" description="Basic residues" evidence="1">
    <location>
        <begin position="281"/>
        <end position="290"/>
    </location>
</feature>
<sequence>MWSKETCLTFRPVQESNPSPLACERKMKSKGDSSLVPVSAHKKKKRRRQSIVENESTEVQHCSRSVVKGDGLQIGAIETEISRSVSNGEKQHKKKKHRVRDSSSCTENNDAAVNIPIEVKQEMSFSEVLKDAKEKKKKKKEKKRKKKEKHFRQGDDSLLLTNAERSDNPESSEVGGEIPIIKRKKKRKKQMDGAATPQAKDDGSEVLQISPKKRRRHEQLELKTTVEENWQDESANCAETPRKTSKKHRKKHKLTEEKNEIEDTPQLSSTACQETLESPTKKHKKKRKAIKLRESGEDKDSQETDTVQCSPIKSKPVTTPEDNIHTKEGLPDSNHHQKKKKKKKKKKKHKESVGEKSITYEQTLAEIDPDLTELKMEQSIKAMVEQLREFMPSVRTMSNDTIRSMFRYDLPRFKTLKEEGIPIRQGRYTKEENEQIQTNLKELMLVTGIENEWEFFQPPESFEDLLRIKRLKIKHLFCVKLAEGIARPWKSVYQRARKLYDPHRCKGRYTEEELKKFKRLMAVHGNHWQKIAGGLERSDLSVMCRARIMKDSLKNGPWSKQEERKFMKIMKKVITKRVEKDNCLAVKAPTKDKLGSILREKLYKGLPWLEISNLMEERHWIQCRKKWMQILSIKMSKGSVSGRGRKTYPCKINLIKRLYMLNVDDDSEVDWEQMCDAVGNVPPQFVQTMFYKLKARHVPSWHRKTFGEIVDFLNDKIRPKYEEKLKKKATDSSDCSTEAAVHKPLKRVFQLSDIFNSDNDDSDLEDEEDEEDEDHKAHPAASKKRCKKSSRPPAARKRN</sequence>
<dbReference type="PROSITE" id="PS51294">
    <property type="entry name" value="HTH_MYB"/>
    <property type="match status" value="1"/>
</dbReference>
<evidence type="ECO:0000259" key="3">
    <source>
        <dbReference type="PROSITE" id="PS51294"/>
    </source>
</evidence>
<feature type="compositionally biased region" description="Basic and acidic residues" evidence="1">
    <location>
        <begin position="291"/>
        <end position="302"/>
    </location>
</feature>
<feature type="compositionally biased region" description="Basic residues" evidence="1">
    <location>
        <begin position="336"/>
        <end position="350"/>
    </location>
</feature>
<reference evidence="5" key="1">
    <citation type="journal article" date="2006" name="Science">
        <title>Ancient noncoding elements conserved in the human genome.</title>
        <authorList>
            <person name="Venkatesh B."/>
            <person name="Kirkness E.F."/>
            <person name="Loh Y.H."/>
            <person name="Halpern A.L."/>
            <person name="Lee A.P."/>
            <person name="Johnson J."/>
            <person name="Dandona N."/>
            <person name="Viswanathan L.D."/>
            <person name="Tay A."/>
            <person name="Venter J.C."/>
            <person name="Strausberg R.L."/>
            <person name="Brenner S."/>
        </authorList>
    </citation>
    <scope>NUCLEOTIDE SEQUENCE [LARGE SCALE GENOMIC DNA]</scope>
</reference>
<reference evidence="5" key="2">
    <citation type="journal article" date="2007" name="PLoS Biol.">
        <title>Survey sequencing and comparative analysis of the elephant shark (Callorhinchus milii) genome.</title>
        <authorList>
            <person name="Venkatesh B."/>
            <person name="Kirkness E.F."/>
            <person name="Loh Y.H."/>
            <person name="Halpern A.L."/>
            <person name="Lee A.P."/>
            <person name="Johnson J."/>
            <person name="Dandona N."/>
            <person name="Viswanathan L.D."/>
            <person name="Tay A."/>
            <person name="Venter J.C."/>
            <person name="Strausberg R.L."/>
            <person name="Brenner S."/>
        </authorList>
    </citation>
    <scope>NUCLEOTIDE SEQUENCE [LARGE SCALE GENOMIC DNA]</scope>
</reference>
<organism evidence="4 5">
    <name type="scientific">Callorhinchus milii</name>
    <name type="common">Ghost shark</name>
    <dbReference type="NCBI Taxonomy" id="7868"/>
    <lineage>
        <taxon>Eukaryota</taxon>
        <taxon>Metazoa</taxon>
        <taxon>Chordata</taxon>
        <taxon>Craniata</taxon>
        <taxon>Vertebrata</taxon>
        <taxon>Chondrichthyes</taxon>
        <taxon>Holocephali</taxon>
        <taxon>Chimaeriformes</taxon>
        <taxon>Callorhinchidae</taxon>
        <taxon>Callorhinchus</taxon>
    </lineage>
</organism>
<feature type="compositionally biased region" description="Basic residues" evidence="1">
    <location>
        <begin position="243"/>
        <end position="253"/>
    </location>
</feature>
<protein>
    <recommendedName>
        <fullName evidence="6">Transcription termination factor 1</fullName>
    </recommendedName>
</protein>
<evidence type="ECO:0000259" key="2">
    <source>
        <dbReference type="PROSITE" id="PS50090"/>
    </source>
</evidence>
<feature type="domain" description="Myb-like" evidence="2">
    <location>
        <begin position="550"/>
        <end position="631"/>
    </location>
</feature>
<feature type="region of interest" description="Disordered" evidence="1">
    <location>
        <begin position="14"/>
        <end position="64"/>
    </location>
</feature>
<feature type="domain" description="HTH myb-type" evidence="3">
    <location>
        <begin position="501"/>
        <end position="554"/>
    </location>
</feature>
<dbReference type="GO" id="GO:0003682">
    <property type="term" value="F:chromatin binding"/>
    <property type="evidence" value="ECO:0007669"/>
    <property type="project" value="TreeGrafter"/>
</dbReference>
<dbReference type="Ensembl" id="ENSCMIT00000032860.1">
    <property type="protein sequence ID" value="ENSCMIP00000032368.1"/>
    <property type="gene ID" value="ENSCMIG00000013832.1"/>
</dbReference>
<feature type="region of interest" description="Disordered" evidence="1">
    <location>
        <begin position="128"/>
        <end position="355"/>
    </location>
</feature>
<feature type="compositionally biased region" description="Polar residues" evidence="1">
    <location>
        <begin position="265"/>
        <end position="278"/>
    </location>
</feature>
<dbReference type="InParanoid" id="A0A4W3J2D4"/>
<dbReference type="PANTHER" id="PTHR46760:SF1">
    <property type="entry name" value="TRANSCRIPTION TERMINATION FACTOR 1"/>
    <property type="match status" value="1"/>
</dbReference>
<feature type="compositionally biased region" description="Basic residues" evidence="1">
    <location>
        <begin position="135"/>
        <end position="150"/>
    </location>
</feature>
<feature type="compositionally biased region" description="Basic and acidic residues" evidence="1">
    <location>
        <begin position="322"/>
        <end position="335"/>
    </location>
</feature>
<feature type="compositionally biased region" description="Polar residues" evidence="1">
    <location>
        <begin position="51"/>
        <end position="63"/>
    </location>
</feature>
<dbReference type="Pfam" id="PF00249">
    <property type="entry name" value="Myb_DNA-binding"/>
    <property type="match status" value="1"/>
</dbReference>
<accession>A0A4W3J2D4</accession>
<dbReference type="Gene3D" id="1.10.10.60">
    <property type="entry name" value="Homeodomain-like"/>
    <property type="match status" value="2"/>
</dbReference>
<dbReference type="STRING" id="7868.ENSCMIP00000032368"/>
<reference evidence="4" key="5">
    <citation type="submission" date="2025-09" db="UniProtKB">
        <authorList>
            <consortium name="Ensembl"/>
        </authorList>
    </citation>
    <scope>IDENTIFICATION</scope>
</reference>
<dbReference type="GeneTree" id="ENSGT00940000159729"/>
<feature type="compositionally biased region" description="Basic residues" evidence="1">
    <location>
        <begin position="40"/>
        <end position="49"/>
    </location>
</feature>
<dbReference type="AlphaFoldDB" id="A0A4W3J2D4"/>
<dbReference type="InterPro" id="IPR017930">
    <property type="entry name" value="Myb_dom"/>
</dbReference>
<name>A0A4W3J2D4_CALMI</name>
<dbReference type="InterPro" id="IPR053078">
    <property type="entry name" value="TTF1-like"/>
</dbReference>
<dbReference type="SMART" id="SM00717">
    <property type="entry name" value="SANT"/>
    <property type="match status" value="2"/>
</dbReference>
<feature type="compositionally biased region" description="Acidic residues" evidence="1">
    <location>
        <begin position="758"/>
        <end position="773"/>
    </location>
</feature>